<name>A0A9D4H6M3_DREPO</name>
<keyword evidence="2" id="KW-1185">Reference proteome</keyword>
<dbReference type="EMBL" id="JAIWYP010000005">
    <property type="protein sequence ID" value="KAH3827909.1"/>
    <property type="molecule type" value="Genomic_DNA"/>
</dbReference>
<organism evidence="1 2">
    <name type="scientific">Dreissena polymorpha</name>
    <name type="common">Zebra mussel</name>
    <name type="synonym">Mytilus polymorpha</name>
    <dbReference type="NCBI Taxonomy" id="45954"/>
    <lineage>
        <taxon>Eukaryota</taxon>
        <taxon>Metazoa</taxon>
        <taxon>Spiralia</taxon>
        <taxon>Lophotrochozoa</taxon>
        <taxon>Mollusca</taxon>
        <taxon>Bivalvia</taxon>
        <taxon>Autobranchia</taxon>
        <taxon>Heteroconchia</taxon>
        <taxon>Euheterodonta</taxon>
        <taxon>Imparidentia</taxon>
        <taxon>Neoheterodontei</taxon>
        <taxon>Myida</taxon>
        <taxon>Dreissenoidea</taxon>
        <taxon>Dreissenidae</taxon>
        <taxon>Dreissena</taxon>
    </lineage>
</organism>
<reference evidence="1" key="2">
    <citation type="submission" date="2020-11" db="EMBL/GenBank/DDBJ databases">
        <authorList>
            <person name="McCartney M.A."/>
            <person name="Auch B."/>
            <person name="Kono T."/>
            <person name="Mallez S."/>
            <person name="Becker A."/>
            <person name="Gohl D.M."/>
            <person name="Silverstein K.A.T."/>
            <person name="Koren S."/>
            <person name="Bechman K.B."/>
            <person name="Herman A."/>
            <person name="Abrahante J.E."/>
            <person name="Garbe J."/>
        </authorList>
    </citation>
    <scope>NUCLEOTIDE SEQUENCE</scope>
    <source>
        <strain evidence="1">Duluth1</strain>
        <tissue evidence="1">Whole animal</tissue>
    </source>
</reference>
<comment type="caution">
    <text evidence="1">The sequence shown here is derived from an EMBL/GenBank/DDBJ whole genome shotgun (WGS) entry which is preliminary data.</text>
</comment>
<gene>
    <name evidence="1" type="ORF">DPMN_129855</name>
</gene>
<proteinExistence type="predicted"/>
<evidence type="ECO:0000313" key="1">
    <source>
        <dbReference type="EMBL" id="KAH3827909.1"/>
    </source>
</evidence>
<dbReference type="AlphaFoldDB" id="A0A9D4H6M3"/>
<evidence type="ECO:0000313" key="2">
    <source>
        <dbReference type="Proteomes" id="UP000828390"/>
    </source>
</evidence>
<sequence>MHYAQFSQNATHINLLKKKIPAEKVKSVLYKVEYKAIGNEGPKYKIGMRAPSNIYTGPANSLVQPVDTKGNLESNALELLAAVTSPDRFNGYQCRGK</sequence>
<dbReference type="Proteomes" id="UP000828390">
    <property type="component" value="Unassembled WGS sequence"/>
</dbReference>
<reference evidence="1" key="1">
    <citation type="journal article" date="2019" name="bioRxiv">
        <title>The Genome of the Zebra Mussel, Dreissena polymorpha: A Resource for Invasive Species Research.</title>
        <authorList>
            <person name="McCartney M.A."/>
            <person name="Auch B."/>
            <person name="Kono T."/>
            <person name="Mallez S."/>
            <person name="Zhang Y."/>
            <person name="Obille A."/>
            <person name="Becker A."/>
            <person name="Abrahante J.E."/>
            <person name="Garbe J."/>
            <person name="Badalamenti J.P."/>
            <person name="Herman A."/>
            <person name="Mangelson H."/>
            <person name="Liachko I."/>
            <person name="Sullivan S."/>
            <person name="Sone E.D."/>
            <person name="Koren S."/>
            <person name="Silverstein K.A.T."/>
            <person name="Beckman K.B."/>
            <person name="Gohl D.M."/>
        </authorList>
    </citation>
    <scope>NUCLEOTIDE SEQUENCE</scope>
    <source>
        <strain evidence="1">Duluth1</strain>
        <tissue evidence="1">Whole animal</tissue>
    </source>
</reference>
<protein>
    <submittedName>
        <fullName evidence="1">Uncharacterized protein</fullName>
    </submittedName>
</protein>
<accession>A0A9D4H6M3</accession>